<evidence type="ECO:0000313" key="4">
    <source>
        <dbReference type="Proteomes" id="UP000316714"/>
    </source>
</evidence>
<feature type="transmembrane region" description="Helical" evidence="1">
    <location>
        <begin position="41"/>
        <end position="57"/>
    </location>
</feature>
<accession>A0A5C5UZQ7</accession>
<dbReference type="InterPro" id="IPR010768">
    <property type="entry name" value="GATase1-like"/>
</dbReference>
<dbReference type="AlphaFoldDB" id="A0A5C5UZQ7"/>
<organism evidence="3 4">
    <name type="scientific">Posidoniimonas corsicana</name>
    <dbReference type="NCBI Taxonomy" id="1938618"/>
    <lineage>
        <taxon>Bacteria</taxon>
        <taxon>Pseudomonadati</taxon>
        <taxon>Planctomycetota</taxon>
        <taxon>Planctomycetia</taxon>
        <taxon>Pirellulales</taxon>
        <taxon>Lacipirellulaceae</taxon>
        <taxon>Posidoniimonas</taxon>
    </lineage>
</organism>
<dbReference type="EMBL" id="SIHJ01000004">
    <property type="protein sequence ID" value="TWT30985.1"/>
    <property type="molecule type" value="Genomic_DNA"/>
</dbReference>
<keyword evidence="1" id="KW-1133">Transmembrane helix</keyword>
<feature type="domain" description="Putative glutamine amidotransferase" evidence="2">
    <location>
        <begin position="399"/>
        <end position="563"/>
    </location>
</feature>
<reference evidence="3 4" key="1">
    <citation type="submission" date="2019-02" db="EMBL/GenBank/DDBJ databases">
        <title>Deep-cultivation of Planctomycetes and their phenomic and genomic characterization uncovers novel biology.</title>
        <authorList>
            <person name="Wiegand S."/>
            <person name="Jogler M."/>
            <person name="Boedeker C."/>
            <person name="Pinto D."/>
            <person name="Vollmers J."/>
            <person name="Rivas-Marin E."/>
            <person name="Kohn T."/>
            <person name="Peeters S.H."/>
            <person name="Heuer A."/>
            <person name="Rast P."/>
            <person name="Oberbeckmann S."/>
            <person name="Bunk B."/>
            <person name="Jeske O."/>
            <person name="Meyerdierks A."/>
            <person name="Storesund J.E."/>
            <person name="Kallscheuer N."/>
            <person name="Luecker S."/>
            <person name="Lage O.M."/>
            <person name="Pohl T."/>
            <person name="Merkel B.J."/>
            <person name="Hornburger P."/>
            <person name="Mueller R.-W."/>
            <person name="Bruemmer F."/>
            <person name="Labrenz M."/>
            <person name="Spormann A.M."/>
            <person name="Op Den Camp H."/>
            <person name="Overmann J."/>
            <person name="Amann R."/>
            <person name="Jetten M.S.M."/>
            <person name="Mascher T."/>
            <person name="Medema M.H."/>
            <person name="Devos D.P."/>
            <person name="Kaster A.-K."/>
            <person name="Ovreas L."/>
            <person name="Rohde M."/>
            <person name="Galperin M.Y."/>
            <person name="Jogler C."/>
        </authorList>
    </citation>
    <scope>NUCLEOTIDE SEQUENCE [LARGE SCALE GENOMIC DNA]</scope>
    <source>
        <strain evidence="3 4">KOR34</strain>
    </source>
</reference>
<gene>
    <name evidence="3" type="ORF">KOR34_43580</name>
</gene>
<evidence type="ECO:0000313" key="3">
    <source>
        <dbReference type="EMBL" id="TWT30985.1"/>
    </source>
</evidence>
<keyword evidence="1" id="KW-0812">Transmembrane</keyword>
<dbReference type="InterPro" id="IPR036465">
    <property type="entry name" value="vWFA_dom_sf"/>
</dbReference>
<comment type="caution">
    <text evidence="3">The sequence shown here is derived from an EMBL/GenBank/DDBJ whole genome shotgun (WGS) entry which is preliminary data.</text>
</comment>
<keyword evidence="1" id="KW-0472">Membrane</keyword>
<feature type="transmembrane region" description="Helical" evidence="1">
    <location>
        <begin position="12"/>
        <end position="29"/>
    </location>
</feature>
<dbReference type="PANTHER" id="PTHR37947">
    <property type="entry name" value="BLL2462 PROTEIN"/>
    <property type="match status" value="1"/>
</dbReference>
<dbReference type="SUPFAM" id="SSF53300">
    <property type="entry name" value="vWA-like"/>
    <property type="match status" value="1"/>
</dbReference>
<dbReference type="Pfam" id="PF07090">
    <property type="entry name" value="GATase1_like"/>
    <property type="match status" value="1"/>
</dbReference>
<dbReference type="InterPro" id="IPR029062">
    <property type="entry name" value="Class_I_gatase-like"/>
</dbReference>
<dbReference type="Gene3D" id="3.40.50.880">
    <property type="match status" value="1"/>
</dbReference>
<dbReference type="Proteomes" id="UP000316714">
    <property type="component" value="Unassembled WGS sequence"/>
</dbReference>
<dbReference type="Gene3D" id="3.40.50.410">
    <property type="entry name" value="von Willebrand factor, type A domain"/>
    <property type="match status" value="1"/>
</dbReference>
<dbReference type="PANTHER" id="PTHR37947:SF1">
    <property type="entry name" value="BLL2462 PROTEIN"/>
    <property type="match status" value="1"/>
</dbReference>
<dbReference type="RefSeq" id="WP_146568119.1">
    <property type="nucleotide sequence ID" value="NZ_SIHJ01000004.1"/>
</dbReference>
<protein>
    <recommendedName>
        <fullName evidence="2">Putative glutamine amidotransferase domain-containing protein</fullName>
    </recommendedName>
</protein>
<evidence type="ECO:0000259" key="2">
    <source>
        <dbReference type="Pfam" id="PF07090"/>
    </source>
</evidence>
<dbReference type="SUPFAM" id="SSF52317">
    <property type="entry name" value="Class I glutamine amidotransferase-like"/>
    <property type="match status" value="1"/>
</dbReference>
<name>A0A5C5UZQ7_9BACT</name>
<dbReference type="OrthoDB" id="9781333at2"/>
<proteinExistence type="predicted"/>
<sequence length="752" mass="81099">MSWTFHPVGGPWLIAILAVLLLGLCAVRARGALSARQRAGLTALRIGACLMMIFALLRPEVVRTRSETLRSALLVLVDSSRSMTVEDSLGGRSRWESAMTLLEQSEESLRQLSRDHDLQYYQFDQTLRPAAGRASLAASAPDGDATALGQSLAELLENEASERLLGVVLLSDGAQRAVPPSDLAPQVAARRYALEGAPIFPFSFGSPAGGARADVAIDDLLASDSVFANTPTRVTGRLRVDGYPNQTLTVQLLWEGEDGGLAPVDATQITAGPAAAEYPISLQHTPTRLGEQKVQLRIEPQEGESLTSNNSQSTFVTVREGGVKVLYLTGAKRIGGEPGIEQRFVRGSLAASPDIIVTRRKVDYEPQRVNLQPLLAESKFDVFLLDDVDADALDFPTWKEIADRVRDGAGLMMTGGYHSFGPGGHDNSPLTAVLPIRPGRLERQQFGEPLRADMHLPEPVRVQPAQPFGPRHPIMQIAPDAAAAWDALPPLTGANRIDQRTLKPNSQVLAVDPAHDNAPLLVAGQPGAGRSLAFAGDSTWRWVMGGQGEAHRRFWRQAILWLAQKDDSKSNPVWLDLAARRVARGAPLEVTVGANPPEGAAGPIGFRVEVTRPDGGKQDLPIPAGENGGTGVLRRTDLAGDYLVTVTGSQSGQMLGTAQARFTVPDTDVELDQPGAEPATLAQLAQITEQAGGRAMAPEELPDLLADLAAQDPEVQEEVVARVTYWDTWPFFLLLVTLLSVEWWLRKRWGLV</sequence>
<keyword evidence="4" id="KW-1185">Reference proteome</keyword>
<evidence type="ECO:0000256" key="1">
    <source>
        <dbReference type="SAM" id="Phobius"/>
    </source>
</evidence>